<proteinExistence type="inferred from homology"/>
<evidence type="ECO:0000256" key="9">
    <source>
        <dbReference type="ARBA" id="ARBA00022968"/>
    </source>
</evidence>
<comment type="similarity">
    <text evidence="4">Belongs to the sarcoglycan beta/delta/gamma/zeta family.</text>
</comment>
<keyword evidence="12" id="KW-1015">Disulfide bond</keyword>
<feature type="compositionally biased region" description="Basic residues" evidence="15">
    <location>
        <begin position="294"/>
        <end position="312"/>
    </location>
</feature>
<keyword evidence="6" id="KW-1003">Cell membrane</keyword>
<keyword evidence="14" id="KW-0206">Cytoskeleton</keyword>
<protein>
    <recommendedName>
        <fullName evidence="5">Gamma-sarcoglycan</fullName>
    </recommendedName>
</protein>
<evidence type="ECO:0000313" key="17">
    <source>
        <dbReference type="Ensembl" id="ENSSSCP00015019041.1"/>
    </source>
</evidence>
<dbReference type="InterPro" id="IPR006875">
    <property type="entry name" value="Sarcoglycan"/>
</dbReference>
<feature type="transmembrane region" description="Helical" evidence="16">
    <location>
        <begin position="35"/>
        <end position="58"/>
    </location>
</feature>
<dbReference type="Ensembl" id="ENSSSCT00015048031.1">
    <property type="protein sequence ID" value="ENSSSCP00015019041.1"/>
    <property type="gene ID" value="ENSSSCG00015035329.1"/>
</dbReference>
<comment type="function">
    <text evidence="1">Component of the sarcoglycan complex, a subcomplex of the dystrophin-glycoprotein complex which forms a link between the F-actin cytoskeleton and the extracellular matrix.</text>
</comment>
<evidence type="ECO:0000256" key="11">
    <source>
        <dbReference type="ARBA" id="ARBA00023136"/>
    </source>
</evidence>
<evidence type="ECO:0000256" key="16">
    <source>
        <dbReference type="SAM" id="Phobius"/>
    </source>
</evidence>
<sequence length="397" mass="43721">MVREQYTTATEGTQVERPENQAVYKIGIYGWRKRCLYLFVLLLLILLLVNLALTIWILRVMWFSPAGMGHLQVKQEGLRLEGDSEFLFPLYAKEIRSRVDSPLLLQSPQNVTLSARTVEGEVTGRLTAGPQMVEIQSQHFHIHSRDGRPLFTVDEREAVVGADKLRVTGPEGALFEHSVETPLVRPDPFQDLSSSLMLRPCVYPGWPRGRGAPAARRASTKSARVQMGGSTWRRRPRAPRATRTAASVCERRPPGARGRAAASLGALRDPGGSSAGTRRAPSPCSIRCPDRGGAGRRGHRRRCVCPTRRRGFAHGSSPALPLGRVGLQGSPPRRCGRTPRVQPRGLPREEEHLCCARVPRVASLSTASLTSLSAALAFMQNAWVAGDLRVKGTWRLT</sequence>
<dbReference type="GO" id="GO:0005856">
    <property type="term" value="C:cytoskeleton"/>
    <property type="evidence" value="ECO:0007669"/>
    <property type="project" value="UniProtKB-SubCell"/>
</dbReference>
<organism evidence="17 18">
    <name type="scientific">Sus scrofa</name>
    <name type="common">Pig</name>
    <dbReference type="NCBI Taxonomy" id="9823"/>
    <lineage>
        <taxon>Eukaryota</taxon>
        <taxon>Metazoa</taxon>
        <taxon>Chordata</taxon>
        <taxon>Craniata</taxon>
        <taxon>Vertebrata</taxon>
        <taxon>Euteleostomi</taxon>
        <taxon>Mammalia</taxon>
        <taxon>Eutheria</taxon>
        <taxon>Laurasiatheria</taxon>
        <taxon>Artiodactyla</taxon>
        <taxon>Suina</taxon>
        <taxon>Suidae</taxon>
        <taxon>Sus</taxon>
    </lineage>
</organism>
<evidence type="ECO:0000256" key="3">
    <source>
        <dbReference type="ARBA" id="ARBA00004274"/>
    </source>
</evidence>
<evidence type="ECO:0000256" key="2">
    <source>
        <dbReference type="ARBA" id="ARBA00004245"/>
    </source>
</evidence>
<evidence type="ECO:0000256" key="8">
    <source>
        <dbReference type="ARBA" id="ARBA00022692"/>
    </source>
</evidence>
<keyword evidence="7" id="KW-0963">Cytoplasm</keyword>
<reference evidence="17" key="1">
    <citation type="submission" date="2025-08" db="UniProtKB">
        <authorList>
            <consortium name="Ensembl"/>
        </authorList>
    </citation>
    <scope>IDENTIFICATION</scope>
</reference>
<comment type="subcellular location">
    <subcellularLocation>
        <location evidence="3">Cell membrane</location>
        <location evidence="3">Sarcolemma</location>
        <topology evidence="3">Single-pass type II membrane protein</topology>
    </subcellularLocation>
    <subcellularLocation>
        <location evidence="2">Cytoplasm</location>
        <location evidence="2">Cytoskeleton</location>
    </subcellularLocation>
</comment>
<evidence type="ECO:0000256" key="7">
    <source>
        <dbReference type="ARBA" id="ARBA00022490"/>
    </source>
</evidence>
<evidence type="ECO:0000256" key="15">
    <source>
        <dbReference type="SAM" id="MobiDB-lite"/>
    </source>
</evidence>
<keyword evidence="13" id="KW-0325">Glycoprotein</keyword>
<keyword evidence="10 16" id="KW-1133">Transmembrane helix</keyword>
<feature type="region of interest" description="Disordered" evidence="15">
    <location>
        <begin position="212"/>
        <end position="343"/>
    </location>
</feature>
<dbReference type="PANTHER" id="PTHR12939">
    <property type="entry name" value="SARCOGLYCAN"/>
    <property type="match status" value="1"/>
</dbReference>
<dbReference type="GO" id="GO:0016012">
    <property type="term" value="C:sarcoglycan complex"/>
    <property type="evidence" value="ECO:0007669"/>
    <property type="project" value="InterPro"/>
</dbReference>
<dbReference type="GO" id="GO:0042383">
    <property type="term" value="C:sarcolemma"/>
    <property type="evidence" value="ECO:0007669"/>
    <property type="project" value="UniProtKB-SubCell"/>
</dbReference>
<dbReference type="PANTHER" id="PTHR12939:SF4">
    <property type="entry name" value="GAMMA-SARCOGLYCAN"/>
    <property type="match status" value="1"/>
</dbReference>
<dbReference type="Proteomes" id="UP000694726">
    <property type="component" value="Unplaced"/>
</dbReference>
<evidence type="ECO:0000256" key="10">
    <source>
        <dbReference type="ARBA" id="ARBA00022989"/>
    </source>
</evidence>
<evidence type="ECO:0000256" key="4">
    <source>
        <dbReference type="ARBA" id="ARBA00007574"/>
    </source>
</evidence>
<name>A0A8D0U261_PIG</name>
<evidence type="ECO:0000256" key="12">
    <source>
        <dbReference type="ARBA" id="ARBA00023157"/>
    </source>
</evidence>
<feature type="compositionally biased region" description="Low complexity" evidence="15">
    <location>
        <begin position="255"/>
        <end position="268"/>
    </location>
</feature>
<evidence type="ECO:0000256" key="14">
    <source>
        <dbReference type="ARBA" id="ARBA00023212"/>
    </source>
</evidence>
<accession>A0A8D0U261</accession>
<keyword evidence="11 16" id="KW-0472">Membrane</keyword>
<dbReference type="InterPro" id="IPR039972">
    <property type="entry name" value="Sarcoglycan_gamma/delta/zeta"/>
</dbReference>
<evidence type="ECO:0000256" key="1">
    <source>
        <dbReference type="ARBA" id="ARBA00002860"/>
    </source>
</evidence>
<gene>
    <name evidence="17" type="primary">SGCG</name>
</gene>
<keyword evidence="9" id="KW-0735">Signal-anchor</keyword>
<evidence type="ECO:0000256" key="6">
    <source>
        <dbReference type="ARBA" id="ARBA00022475"/>
    </source>
</evidence>
<evidence type="ECO:0000256" key="13">
    <source>
        <dbReference type="ARBA" id="ARBA00023180"/>
    </source>
</evidence>
<dbReference type="Pfam" id="PF04790">
    <property type="entry name" value="Sarcoglycan_1"/>
    <property type="match status" value="1"/>
</dbReference>
<keyword evidence="8 16" id="KW-0812">Transmembrane</keyword>
<evidence type="ECO:0000256" key="5">
    <source>
        <dbReference type="ARBA" id="ARBA00020453"/>
    </source>
</evidence>
<dbReference type="AlphaFoldDB" id="A0A8D0U261"/>
<evidence type="ECO:0000313" key="18">
    <source>
        <dbReference type="Proteomes" id="UP000694726"/>
    </source>
</evidence>